<dbReference type="STRING" id="401053.AciPR4_1040"/>
<dbReference type="HOGENOM" id="CLU_043515_0_0_0"/>
<dbReference type="NCBIfam" id="TIGR02276">
    <property type="entry name" value="beta_rpt_yvtn"/>
    <property type="match status" value="1"/>
</dbReference>
<dbReference type="OrthoDB" id="7187796at2"/>
<evidence type="ECO:0000256" key="1">
    <source>
        <dbReference type="SAM" id="SignalP"/>
    </source>
</evidence>
<organism evidence="2 3">
    <name type="scientific">Terriglobus saanensis (strain ATCC BAA-1853 / DSM 23119 / SP1PR4)</name>
    <dbReference type="NCBI Taxonomy" id="401053"/>
    <lineage>
        <taxon>Bacteria</taxon>
        <taxon>Pseudomonadati</taxon>
        <taxon>Acidobacteriota</taxon>
        <taxon>Terriglobia</taxon>
        <taxon>Terriglobales</taxon>
        <taxon>Acidobacteriaceae</taxon>
        <taxon>Terriglobus</taxon>
    </lineage>
</organism>
<name>E8UWY4_TERSS</name>
<dbReference type="EMBL" id="CP002467">
    <property type="protein sequence ID" value="ADV81871.1"/>
    <property type="molecule type" value="Genomic_DNA"/>
</dbReference>
<accession>E8UWY4</accession>
<dbReference type="InterPro" id="IPR011048">
    <property type="entry name" value="Haem_d1_sf"/>
</dbReference>
<feature type="signal peptide" evidence="1">
    <location>
        <begin position="1"/>
        <end position="23"/>
    </location>
</feature>
<keyword evidence="3" id="KW-1185">Reference proteome</keyword>
<feature type="chain" id="PRO_5003228778" evidence="1">
    <location>
        <begin position="24"/>
        <end position="340"/>
    </location>
</feature>
<dbReference type="SUPFAM" id="SSF51004">
    <property type="entry name" value="C-terminal (heme d1) domain of cytochrome cd1-nitrite reductase"/>
    <property type="match status" value="1"/>
</dbReference>
<protein>
    <submittedName>
        <fullName evidence="2">40-residue YVTN family beta-propeller repeat protein</fullName>
    </submittedName>
</protein>
<dbReference type="PANTHER" id="PTHR47197">
    <property type="entry name" value="PROTEIN NIRF"/>
    <property type="match status" value="1"/>
</dbReference>
<dbReference type="AlphaFoldDB" id="E8UWY4"/>
<evidence type="ECO:0000313" key="2">
    <source>
        <dbReference type="EMBL" id="ADV81871.1"/>
    </source>
</evidence>
<gene>
    <name evidence="2" type="ordered locus">AciPR4_1040</name>
</gene>
<proteinExistence type="predicted"/>
<evidence type="ECO:0000313" key="3">
    <source>
        <dbReference type="Proteomes" id="UP000006844"/>
    </source>
</evidence>
<keyword evidence="1" id="KW-0732">Signal</keyword>
<dbReference type="eggNOG" id="COG3391">
    <property type="taxonomic scope" value="Bacteria"/>
</dbReference>
<dbReference type="InterPro" id="IPR011964">
    <property type="entry name" value="YVTN_b-propeller_repeat"/>
</dbReference>
<sequence length="340" mass="35889">MGRRIALFSLAMFSVLAAVQASAAQNYHIIDKWLIGGQGSWDYLLADSEAHLLYLTHGPRVEVVDTLTGKAVGAITGFKSTHGIALDPDGKTGYISDGQGNSVAVFDRKSFAVIKTVAAGTNPDGIAYEPTTKTVWAFNGRSNDATVIDAATKQVIATIKLPGKPEFPQVDGKGHVFVNIEDKNSIVLLDAGSKTATATWPLAGCESPSGMAIDREHHRLFSVCDGKKMAVTDALSGKQIALAPIGDGPDAAGYDSKRQLAFSSNSDATLTVIDAAHGYKAVETIATQKGARTMSYDEKSDRIYLVTAQTGPKPAATVENPRARPAIVPGTFTVLVVGRK</sequence>
<dbReference type="Proteomes" id="UP000006844">
    <property type="component" value="Chromosome"/>
</dbReference>
<dbReference type="RefSeq" id="WP_013567604.1">
    <property type="nucleotide sequence ID" value="NC_014963.1"/>
</dbReference>
<dbReference type="Gene3D" id="2.130.10.10">
    <property type="entry name" value="YVTN repeat-like/Quinoprotein amine dehydrogenase"/>
    <property type="match status" value="2"/>
</dbReference>
<dbReference type="KEGG" id="tsa:AciPR4_1040"/>
<dbReference type="InterPro" id="IPR015943">
    <property type="entry name" value="WD40/YVTN_repeat-like_dom_sf"/>
</dbReference>
<dbReference type="PANTHER" id="PTHR47197:SF3">
    <property type="entry name" value="DIHYDRO-HEME D1 DEHYDROGENASE"/>
    <property type="match status" value="1"/>
</dbReference>
<reference evidence="2 3" key="1">
    <citation type="journal article" date="2012" name="Stand. Genomic Sci.">
        <title>Complete genome sequence of Terriglobus saanensis type strain SP1PR4(T), an Acidobacteria from tundra soil.</title>
        <authorList>
            <person name="Rawat S.R."/>
            <person name="Mannisto M.K."/>
            <person name="Starovoytov V."/>
            <person name="Goodwin L."/>
            <person name="Nolan M."/>
            <person name="Hauser L."/>
            <person name="Land M."/>
            <person name="Davenport K.W."/>
            <person name="Woyke T."/>
            <person name="Haggblom M.M."/>
        </authorList>
    </citation>
    <scope>NUCLEOTIDE SEQUENCE</scope>
    <source>
        <strain evidence="3">ATCC BAA-1853 / DSM 23119 / SP1PR4</strain>
    </source>
</reference>
<dbReference type="InterPro" id="IPR051200">
    <property type="entry name" value="Host-pathogen_enzymatic-act"/>
</dbReference>